<reference evidence="8 10" key="1">
    <citation type="submission" date="2016-10" db="EMBL/GenBank/DDBJ databases">
        <authorList>
            <person name="Varghese N."/>
            <person name="Submissions S."/>
        </authorList>
    </citation>
    <scope>NUCLEOTIDE SEQUENCE [LARGE SCALE GENOMIC DNA]</scope>
    <source>
        <strain evidence="8 10">GMCC 1.11211</strain>
    </source>
</reference>
<evidence type="ECO:0000256" key="7">
    <source>
        <dbReference type="SAM" id="Phobius"/>
    </source>
</evidence>
<evidence type="ECO:0000313" key="10">
    <source>
        <dbReference type="Proteomes" id="UP000199681"/>
    </source>
</evidence>
<keyword evidence="5 7" id="KW-0472">Membrane</keyword>
<dbReference type="STRING" id="995038.SAMN05216274_10981"/>
<organism evidence="9 11">
    <name type="scientific">Cryobacterium levicorallinum</name>
    <dbReference type="NCBI Taxonomy" id="995038"/>
    <lineage>
        <taxon>Bacteria</taxon>
        <taxon>Bacillati</taxon>
        <taxon>Actinomycetota</taxon>
        <taxon>Actinomycetes</taxon>
        <taxon>Micrococcales</taxon>
        <taxon>Microbacteriaceae</taxon>
        <taxon>Cryobacterium</taxon>
    </lineage>
</organism>
<dbReference type="EMBL" id="SOFE01000027">
    <property type="protein sequence ID" value="TFB82031.1"/>
    <property type="molecule type" value="Genomic_DNA"/>
</dbReference>
<evidence type="ECO:0000256" key="3">
    <source>
        <dbReference type="ARBA" id="ARBA00022692"/>
    </source>
</evidence>
<accession>A0A1I3BF03</accession>
<evidence type="ECO:0000313" key="8">
    <source>
        <dbReference type="EMBL" id="SFH60887.1"/>
    </source>
</evidence>
<gene>
    <name evidence="9" type="ORF">E3O11_15280</name>
    <name evidence="8" type="ORF">SAMN05216274_10981</name>
</gene>
<evidence type="ECO:0000313" key="11">
    <source>
        <dbReference type="Proteomes" id="UP000297963"/>
    </source>
</evidence>
<dbReference type="GO" id="GO:0015093">
    <property type="term" value="F:ferrous iron transmembrane transporter activity"/>
    <property type="evidence" value="ECO:0007669"/>
    <property type="project" value="TreeGrafter"/>
</dbReference>
<dbReference type="NCBIfam" id="NF041756">
    <property type="entry name" value="EfeU"/>
    <property type="match status" value="1"/>
</dbReference>
<evidence type="ECO:0000256" key="2">
    <source>
        <dbReference type="ARBA" id="ARBA00008333"/>
    </source>
</evidence>
<comment type="caution">
    <text evidence="9">The sequence shown here is derived from an EMBL/GenBank/DDBJ whole genome shotgun (WGS) entry which is preliminary data.</text>
</comment>
<dbReference type="InterPro" id="IPR004923">
    <property type="entry name" value="FTR1/Fip1/EfeU"/>
</dbReference>
<proteinExistence type="inferred from homology"/>
<feature type="transmembrane region" description="Helical" evidence="7">
    <location>
        <begin position="38"/>
        <end position="58"/>
    </location>
</feature>
<feature type="transmembrane region" description="Helical" evidence="7">
    <location>
        <begin position="240"/>
        <end position="261"/>
    </location>
</feature>
<dbReference type="RefSeq" id="WP_092450271.1">
    <property type="nucleotide sequence ID" value="NZ_BKAC01000017.1"/>
</dbReference>
<feature type="transmembrane region" description="Helical" evidence="7">
    <location>
        <begin position="6"/>
        <end position="26"/>
    </location>
</feature>
<dbReference type="PANTHER" id="PTHR31632">
    <property type="entry name" value="IRON TRANSPORTER FTH1"/>
    <property type="match status" value="1"/>
</dbReference>
<feature type="transmembrane region" description="Helical" evidence="7">
    <location>
        <begin position="149"/>
        <end position="171"/>
    </location>
</feature>
<feature type="transmembrane region" description="Helical" evidence="7">
    <location>
        <begin position="70"/>
        <end position="88"/>
    </location>
</feature>
<keyword evidence="3 7" id="KW-0812">Transmembrane</keyword>
<dbReference type="EMBL" id="FOPW01000009">
    <property type="protein sequence ID" value="SFH60887.1"/>
    <property type="molecule type" value="Genomic_DNA"/>
</dbReference>
<keyword evidence="4 7" id="KW-1133">Transmembrane helix</keyword>
<dbReference type="PANTHER" id="PTHR31632:SF2">
    <property type="entry name" value="PLASMA MEMBRANE IRON PERMEASE"/>
    <property type="match status" value="1"/>
</dbReference>
<feature type="region of interest" description="Disordered" evidence="6">
    <location>
        <begin position="269"/>
        <end position="289"/>
    </location>
</feature>
<evidence type="ECO:0000256" key="1">
    <source>
        <dbReference type="ARBA" id="ARBA00004141"/>
    </source>
</evidence>
<feature type="compositionally biased region" description="Pro residues" evidence="6">
    <location>
        <begin position="280"/>
        <end position="289"/>
    </location>
</feature>
<dbReference type="Pfam" id="PF03239">
    <property type="entry name" value="FTR1"/>
    <property type="match status" value="1"/>
</dbReference>
<dbReference type="Proteomes" id="UP000297963">
    <property type="component" value="Unassembled WGS sequence"/>
</dbReference>
<dbReference type="AlphaFoldDB" id="A0A1I3BF03"/>
<comment type="similarity">
    <text evidence="2">Belongs to the oxidase-dependent Fe transporter (OFeT) (TC 9.A.10.1) family.</text>
</comment>
<evidence type="ECO:0000256" key="4">
    <source>
        <dbReference type="ARBA" id="ARBA00022989"/>
    </source>
</evidence>
<feature type="transmembrane region" description="Helical" evidence="7">
    <location>
        <begin position="109"/>
        <end position="129"/>
    </location>
</feature>
<name>A0A1I3BF03_9MICO</name>
<evidence type="ECO:0000313" key="9">
    <source>
        <dbReference type="EMBL" id="TFB82031.1"/>
    </source>
</evidence>
<sequence>MLANYLIGLREGLEAALIVTILIAYVVKIGRRDVLPRIWLGVALAVLLALGIGALLTFGTYGLSFTAQETIGGVLSIVATGLVTWMVFWMLRTARDLKGHLQGNIDKHLVGAGLGLVLVAFLAVGREGIETALFIWAAVQATGATTLPLFGAALGILTAIGLGALIYAGMLKINLAKFFTYTGAILIVVAAGVLSYGVHDLQEAGLLPGLHALAFNVSAAVPPDSWYGTLLKGTLNFSPATTWLEMFAWLAYAVPTLTVFIRKSRHGRPSARPALALPTAPAPTPVAAH</sequence>
<evidence type="ECO:0000256" key="6">
    <source>
        <dbReference type="SAM" id="MobiDB-lite"/>
    </source>
</evidence>
<protein>
    <submittedName>
        <fullName evidence="9">High-affinity Fe2+/Pb2+ permease</fullName>
    </submittedName>
    <submittedName>
        <fullName evidence="8">High-affinity iron transporter</fullName>
    </submittedName>
</protein>
<keyword evidence="10" id="KW-1185">Reference proteome</keyword>
<feature type="transmembrane region" description="Helical" evidence="7">
    <location>
        <begin position="178"/>
        <end position="198"/>
    </location>
</feature>
<reference evidence="9 11" key="2">
    <citation type="submission" date="2019-03" db="EMBL/GenBank/DDBJ databases">
        <title>Genomics of glacier-inhabiting Cryobacterium strains.</title>
        <authorList>
            <person name="Liu Q."/>
            <person name="Xin Y.-H."/>
        </authorList>
    </citation>
    <scope>NUCLEOTIDE SEQUENCE [LARGE SCALE GENOMIC DNA]</scope>
    <source>
        <strain evidence="9 11">Hh34</strain>
    </source>
</reference>
<dbReference type="GO" id="GO:0033573">
    <property type="term" value="C:high-affinity iron permease complex"/>
    <property type="evidence" value="ECO:0007669"/>
    <property type="project" value="InterPro"/>
</dbReference>
<dbReference type="Proteomes" id="UP000199681">
    <property type="component" value="Unassembled WGS sequence"/>
</dbReference>
<comment type="subcellular location">
    <subcellularLocation>
        <location evidence="1">Membrane</location>
        <topology evidence="1">Multi-pass membrane protein</topology>
    </subcellularLocation>
</comment>
<feature type="compositionally biased region" description="Low complexity" evidence="6">
    <location>
        <begin position="270"/>
        <end position="279"/>
    </location>
</feature>
<evidence type="ECO:0000256" key="5">
    <source>
        <dbReference type="ARBA" id="ARBA00023136"/>
    </source>
</evidence>